<proteinExistence type="predicted"/>
<reference evidence="1" key="1">
    <citation type="submission" date="2014-07" db="EMBL/GenBank/DDBJ databases">
        <authorList>
            <person name="Martin A.A"/>
            <person name="De Silva N."/>
        </authorList>
    </citation>
    <scope>NUCLEOTIDE SEQUENCE</scope>
</reference>
<evidence type="ECO:0000313" key="1">
    <source>
        <dbReference type="Proteomes" id="UP000035680"/>
    </source>
</evidence>
<dbReference type="InterPro" id="IPR043502">
    <property type="entry name" value="DNA/RNA_pol_sf"/>
</dbReference>
<name>A0A0K0FAW0_STRVS</name>
<organism evidence="1 2">
    <name type="scientific">Strongyloides venezuelensis</name>
    <name type="common">Threadworm</name>
    <dbReference type="NCBI Taxonomy" id="75913"/>
    <lineage>
        <taxon>Eukaryota</taxon>
        <taxon>Metazoa</taxon>
        <taxon>Ecdysozoa</taxon>
        <taxon>Nematoda</taxon>
        <taxon>Chromadorea</taxon>
        <taxon>Rhabditida</taxon>
        <taxon>Tylenchina</taxon>
        <taxon>Panagrolaimomorpha</taxon>
        <taxon>Strongyloidoidea</taxon>
        <taxon>Strongyloididae</taxon>
        <taxon>Strongyloides</taxon>
    </lineage>
</organism>
<dbReference type="InterPro" id="IPR043128">
    <property type="entry name" value="Rev_trsase/Diguanyl_cyclase"/>
</dbReference>
<dbReference type="SUPFAM" id="SSF56672">
    <property type="entry name" value="DNA/RNA polymerases"/>
    <property type="match status" value="1"/>
</dbReference>
<evidence type="ECO:0000313" key="2">
    <source>
        <dbReference type="WBParaSite" id="SVE_0596600.1"/>
    </source>
</evidence>
<dbReference type="Proteomes" id="UP000035680">
    <property type="component" value="Unassembled WGS sequence"/>
</dbReference>
<dbReference type="WBParaSite" id="SVE_0596600.1">
    <property type="protein sequence ID" value="SVE_0596600.1"/>
    <property type="gene ID" value="SVE_0596600"/>
</dbReference>
<reference evidence="2" key="2">
    <citation type="submission" date="2015-08" db="UniProtKB">
        <authorList>
            <consortium name="WormBaseParasite"/>
        </authorList>
    </citation>
    <scope>IDENTIFICATION</scope>
</reference>
<protein>
    <submittedName>
        <fullName evidence="2">Reverse transcriptase domain-containing protein</fullName>
    </submittedName>
</protein>
<dbReference type="AlphaFoldDB" id="A0A0K0FAW0"/>
<keyword evidence="1" id="KW-1185">Reference proteome</keyword>
<accession>A0A0K0FAW0</accession>
<sequence length="197" mass="22801">MTGVHIIISNEEFLNRLQSRILFPLSDVISQNKFDLGNFIEEVPRVRMINNWMEKRNYISYRTPDRMKPLINELLSKMFQLGVIEVEEFAHMPIGYINSTSILHFLLTKHMNCKSVQFYVDDAKISSTIVSVQLVKFTEIFLEFKRMNLKICIGKSIFCAKKINLLGLTLSKGILDIPQSAKDIILRINLPKDISSF</sequence>
<dbReference type="Gene3D" id="3.30.70.270">
    <property type="match status" value="1"/>
</dbReference>
<dbReference type="Gene3D" id="3.10.10.10">
    <property type="entry name" value="HIV Type 1 Reverse Transcriptase, subunit A, domain 1"/>
    <property type="match status" value="1"/>
</dbReference>